<dbReference type="RefSeq" id="WP_104983619.1">
    <property type="nucleotide sequence ID" value="NZ_CP012673.1"/>
</dbReference>
<dbReference type="NCBIfam" id="TIGR01549">
    <property type="entry name" value="HAD-SF-IA-v1"/>
    <property type="match status" value="1"/>
</dbReference>
<dbReference type="EMBL" id="CP012673">
    <property type="protein sequence ID" value="AUX45203.1"/>
    <property type="molecule type" value="Genomic_DNA"/>
</dbReference>
<dbReference type="OrthoDB" id="9795007at2"/>
<dbReference type="SFLD" id="SFLDG01129">
    <property type="entry name" value="C1.5:_HAD__Beta-PGM__Phosphata"/>
    <property type="match status" value="1"/>
</dbReference>
<evidence type="ECO:0000313" key="1">
    <source>
        <dbReference type="EMBL" id="AUX45203.1"/>
    </source>
</evidence>
<organism evidence="1 2">
    <name type="scientific">Sorangium cellulosum</name>
    <name type="common">Polyangium cellulosum</name>
    <dbReference type="NCBI Taxonomy" id="56"/>
    <lineage>
        <taxon>Bacteria</taxon>
        <taxon>Pseudomonadati</taxon>
        <taxon>Myxococcota</taxon>
        <taxon>Polyangia</taxon>
        <taxon>Polyangiales</taxon>
        <taxon>Polyangiaceae</taxon>
        <taxon>Sorangium</taxon>
    </lineage>
</organism>
<dbReference type="Pfam" id="PF00702">
    <property type="entry name" value="Hydrolase"/>
    <property type="match status" value="1"/>
</dbReference>
<gene>
    <name evidence="1" type="primary">dehII</name>
    <name evidence="1" type="ORF">SOCE26_066840</name>
</gene>
<dbReference type="Gene3D" id="3.40.50.1000">
    <property type="entry name" value="HAD superfamily/HAD-like"/>
    <property type="match status" value="1"/>
</dbReference>
<accession>A0A2L0F0Y7</accession>
<protein>
    <submittedName>
        <fullName evidence="1">Haloacid dehalogenase</fullName>
    </submittedName>
</protein>
<dbReference type="PRINTS" id="PR00413">
    <property type="entry name" value="HADHALOGNASE"/>
</dbReference>
<dbReference type="SUPFAM" id="SSF56784">
    <property type="entry name" value="HAD-like"/>
    <property type="match status" value="1"/>
</dbReference>
<dbReference type="InterPro" id="IPR023214">
    <property type="entry name" value="HAD_sf"/>
</dbReference>
<reference evidence="1 2" key="1">
    <citation type="submission" date="2015-09" db="EMBL/GenBank/DDBJ databases">
        <title>Sorangium comparison.</title>
        <authorList>
            <person name="Zaburannyi N."/>
            <person name="Bunk B."/>
            <person name="Overmann J."/>
            <person name="Mueller R."/>
        </authorList>
    </citation>
    <scope>NUCLEOTIDE SEQUENCE [LARGE SCALE GENOMIC DNA]</scope>
    <source>
        <strain evidence="1 2">So ce26</strain>
    </source>
</reference>
<dbReference type="Proteomes" id="UP000238348">
    <property type="component" value="Chromosome"/>
</dbReference>
<dbReference type="AlphaFoldDB" id="A0A2L0F0Y7"/>
<dbReference type="InterPro" id="IPR036412">
    <property type="entry name" value="HAD-like_sf"/>
</dbReference>
<dbReference type="InterPro" id="IPR006439">
    <property type="entry name" value="HAD-SF_hydro_IA"/>
</dbReference>
<dbReference type="PANTHER" id="PTHR46649:SF4">
    <property type="entry name" value="HALOACID DEHALOGENASE-LIKE HYDROLASE (HAD) SUPERFAMILY PROTEIN"/>
    <property type="match status" value="1"/>
</dbReference>
<dbReference type="SFLD" id="SFLDS00003">
    <property type="entry name" value="Haloacid_Dehalogenase"/>
    <property type="match status" value="1"/>
</dbReference>
<name>A0A2L0F0Y7_SORCE</name>
<dbReference type="PANTHER" id="PTHR46649">
    <property type="match status" value="1"/>
</dbReference>
<evidence type="ECO:0000313" key="2">
    <source>
        <dbReference type="Proteomes" id="UP000238348"/>
    </source>
</evidence>
<sequence length="237" mass="25486">MPHAVLPIHAVLFDFARTLFRLTAPVEMIRDIATQHGYPEIAADAEELARVLGDAHLHPEVIRLWELGDLSEAGHLAYRTGWIARVAELGPILDPLAAAMADPARWPPYADTAEVLAGVAERGIPIAVVSNIGWDVRAAFARHGLDRTIDVWTLSYEVGALKPNPEIFKHALRKLGVNGRHALMVGDTPGADGGATAVGCRVLLLPGAEDVVSWLAPSEEVRGLGAVLHLLDAANRR</sequence>
<proteinExistence type="predicted"/>